<evidence type="ECO:0000313" key="2">
    <source>
        <dbReference type="EMBL" id="CAL8135204.1"/>
    </source>
</evidence>
<feature type="transmembrane region" description="Helical" evidence="1">
    <location>
        <begin position="358"/>
        <end position="379"/>
    </location>
</feature>
<name>A0ABP1RTG8_9HEXA</name>
<feature type="transmembrane region" description="Helical" evidence="1">
    <location>
        <begin position="423"/>
        <end position="449"/>
    </location>
</feature>
<gene>
    <name evidence="2" type="ORF">ODALV1_LOCUS25875</name>
</gene>
<keyword evidence="1" id="KW-1133">Transmembrane helix</keyword>
<comment type="caution">
    <text evidence="2">The sequence shown here is derived from an EMBL/GenBank/DDBJ whole genome shotgun (WGS) entry which is preliminary data.</text>
</comment>
<reference evidence="2 3" key="1">
    <citation type="submission" date="2024-08" db="EMBL/GenBank/DDBJ databases">
        <authorList>
            <person name="Cucini C."/>
            <person name="Frati F."/>
        </authorList>
    </citation>
    <scope>NUCLEOTIDE SEQUENCE [LARGE SCALE GENOMIC DNA]</scope>
</reference>
<sequence length="451" mass="53002">MSRDLHTEKVFEKSLRDGIVRINAQVIDLDKQGKTPISTRKLELFHWYFLAAYYGLIIPFKIQKREDDKVWETKSWMFQKLLCFIIFRPLIWLGILTRFALVVRKFYANKDYRPKDYLEFATNTLYFANLFNFSWTLIIRREKLEKLFNNVSAFSLFHLEKPSVPLSSRVSRRTKWFLTAYMVGLFVFCIAFYVIRRTFYNTSFQRTIQNGRKRFFLVDWQSNVSLLHINRTNDTHDIYSNVNFLVAFAQLALSISELWYRVFVVTFFSGALPVTFWSASKLFQRYLSGIDTLRAESLPLNESFDSSLADMIVEKYEELKNLVASLNSVWSTATLVYVICKSVELVVYSNRKVMKKDVVHLFAFVCFTFFFVVMLILLAEGCRMNDSIKLWLYKTSTREQVFVEQKSELECLKMDFEVAPVGIGTFGVCVISYGFLSQLLVFCVTVFLITF</sequence>
<evidence type="ECO:0008006" key="4">
    <source>
        <dbReference type="Google" id="ProtNLM"/>
    </source>
</evidence>
<organism evidence="2 3">
    <name type="scientific">Orchesella dallaii</name>
    <dbReference type="NCBI Taxonomy" id="48710"/>
    <lineage>
        <taxon>Eukaryota</taxon>
        <taxon>Metazoa</taxon>
        <taxon>Ecdysozoa</taxon>
        <taxon>Arthropoda</taxon>
        <taxon>Hexapoda</taxon>
        <taxon>Collembola</taxon>
        <taxon>Entomobryomorpha</taxon>
        <taxon>Entomobryoidea</taxon>
        <taxon>Orchesellidae</taxon>
        <taxon>Orchesellinae</taxon>
        <taxon>Orchesella</taxon>
    </lineage>
</organism>
<feature type="transmembrane region" description="Helical" evidence="1">
    <location>
        <begin position="258"/>
        <end position="279"/>
    </location>
</feature>
<evidence type="ECO:0000313" key="3">
    <source>
        <dbReference type="Proteomes" id="UP001642540"/>
    </source>
</evidence>
<evidence type="ECO:0000256" key="1">
    <source>
        <dbReference type="SAM" id="Phobius"/>
    </source>
</evidence>
<feature type="transmembrane region" description="Helical" evidence="1">
    <location>
        <begin position="176"/>
        <end position="195"/>
    </location>
</feature>
<keyword evidence="3" id="KW-1185">Reference proteome</keyword>
<feature type="transmembrane region" description="Helical" evidence="1">
    <location>
        <begin position="120"/>
        <end position="139"/>
    </location>
</feature>
<dbReference type="Proteomes" id="UP001642540">
    <property type="component" value="Unassembled WGS sequence"/>
</dbReference>
<keyword evidence="1" id="KW-0472">Membrane</keyword>
<keyword evidence="1" id="KW-0812">Transmembrane</keyword>
<feature type="transmembrane region" description="Helical" evidence="1">
    <location>
        <begin position="44"/>
        <end position="60"/>
    </location>
</feature>
<feature type="transmembrane region" description="Helical" evidence="1">
    <location>
        <begin position="81"/>
        <end position="100"/>
    </location>
</feature>
<proteinExistence type="predicted"/>
<accession>A0ABP1RTG8</accession>
<protein>
    <recommendedName>
        <fullName evidence="4">Gustatory receptor</fullName>
    </recommendedName>
</protein>
<dbReference type="EMBL" id="CAXLJM020000107">
    <property type="protein sequence ID" value="CAL8135204.1"/>
    <property type="molecule type" value="Genomic_DNA"/>
</dbReference>